<protein>
    <submittedName>
        <fullName evidence="2">Uncharacterized protein</fullName>
    </submittedName>
</protein>
<evidence type="ECO:0000256" key="1">
    <source>
        <dbReference type="SAM" id="MobiDB-lite"/>
    </source>
</evidence>
<evidence type="ECO:0000313" key="2">
    <source>
        <dbReference type="EMBL" id="JAD91826.1"/>
    </source>
</evidence>
<dbReference type="EMBL" id="GBRH01206069">
    <property type="protein sequence ID" value="JAD91826.1"/>
    <property type="molecule type" value="Transcribed_RNA"/>
</dbReference>
<name>A0A0A9DVI4_ARUDO</name>
<feature type="region of interest" description="Disordered" evidence="1">
    <location>
        <begin position="1"/>
        <end position="42"/>
    </location>
</feature>
<reference evidence="2" key="1">
    <citation type="submission" date="2014-09" db="EMBL/GenBank/DDBJ databases">
        <authorList>
            <person name="Magalhaes I.L.F."/>
            <person name="Oliveira U."/>
            <person name="Santos F.R."/>
            <person name="Vidigal T.H.D.A."/>
            <person name="Brescovit A.D."/>
            <person name="Santos A.J."/>
        </authorList>
    </citation>
    <scope>NUCLEOTIDE SEQUENCE</scope>
    <source>
        <tissue evidence="2">Shoot tissue taken approximately 20 cm above the soil surface</tissue>
    </source>
</reference>
<dbReference type="AlphaFoldDB" id="A0A0A9DVI4"/>
<proteinExistence type="predicted"/>
<accession>A0A0A9DVI4</accession>
<feature type="compositionally biased region" description="Gly residues" evidence="1">
    <location>
        <begin position="1"/>
        <end position="10"/>
    </location>
</feature>
<reference evidence="2" key="2">
    <citation type="journal article" date="2015" name="Data Brief">
        <title>Shoot transcriptome of the giant reed, Arundo donax.</title>
        <authorList>
            <person name="Barrero R.A."/>
            <person name="Guerrero F.D."/>
            <person name="Moolhuijzen P."/>
            <person name="Goolsby J.A."/>
            <person name="Tidwell J."/>
            <person name="Bellgard S.E."/>
            <person name="Bellgard M.I."/>
        </authorList>
    </citation>
    <scope>NUCLEOTIDE SEQUENCE</scope>
    <source>
        <tissue evidence="2">Shoot tissue taken approximately 20 cm above the soil surface</tissue>
    </source>
</reference>
<sequence>MGPSGRGADGAAGLQWSRGRSWLGWRGSKGRGHGGVRSAAHG</sequence>
<organism evidence="2">
    <name type="scientific">Arundo donax</name>
    <name type="common">Giant reed</name>
    <name type="synonym">Donax arundinaceus</name>
    <dbReference type="NCBI Taxonomy" id="35708"/>
    <lineage>
        <taxon>Eukaryota</taxon>
        <taxon>Viridiplantae</taxon>
        <taxon>Streptophyta</taxon>
        <taxon>Embryophyta</taxon>
        <taxon>Tracheophyta</taxon>
        <taxon>Spermatophyta</taxon>
        <taxon>Magnoliopsida</taxon>
        <taxon>Liliopsida</taxon>
        <taxon>Poales</taxon>
        <taxon>Poaceae</taxon>
        <taxon>PACMAD clade</taxon>
        <taxon>Arundinoideae</taxon>
        <taxon>Arundineae</taxon>
        <taxon>Arundo</taxon>
    </lineage>
</organism>